<dbReference type="STRING" id="1314674.A0A0D7BQZ2"/>
<dbReference type="Proteomes" id="UP000054007">
    <property type="component" value="Unassembled WGS sequence"/>
</dbReference>
<dbReference type="PANTHER" id="PTHR46825">
    <property type="entry name" value="D-ALANYL-D-ALANINE-CARBOXYPEPTIDASE/ENDOPEPTIDASE AMPH"/>
    <property type="match status" value="1"/>
</dbReference>
<evidence type="ECO:0000313" key="4">
    <source>
        <dbReference type="EMBL" id="KIY72584.1"/>
    </source>
</evidence>
<dbReference type="PANTHER" id="PTHR46825:SF15">
    <property type="entry name" value="BETA-LACTAMASE-RELATED DOMAIN-CONTAINING PROTEIN"/>
    <property type="match status" value="1"/>
</dbReference>
<protein>
    <submittedName>
        <fullName evidence="4">Beta-lactamase/transpeptidase-like protein</fullName>
    </submittedName>
</protein>
<feature type="domain" description="Beta-lactamase-related" evidence="3">
    <location>
        <begin position="58"/>
        <end position="390"/>
    </location>
</feature>
<evidence type="ECO:0000256" key="2">
    <source>
        <dbReference type="SAM" id="SignalP"/>
    </source>
</evidence>
<evidence type="ECO:0000313" key="5">
    <source>
        <dbReference type="Proteomes" id="UP000054007"/>
    </source>
</evidence>
<dbReference type="AlphaFoldDB" id="A0A0D7BQZ2"/>
<sequence length="597" mass="65429">MIAQRAFCIAALILHGYATSSQDVFTYPQTPKNSNAILNPTTDAFIRNTLSEWNTPGGVAVAVVRLDSSGSWITETKGYGNATVKGDVPLTEDSMFAIASNSKLFTALATGLLISNESLSVSWDSKIASLVPGWKLQDPIATAESTIIDLACHRTGLPRHDLMYGREDNITSIFSRFEYMDPSAGFRETWQYNNNMYMLLSYLPEVLLPHHPTIARFVKENIFDPLGLSGTTYSGDVARSSGNYAQGMAREKMDFAFAYGVPHALQSPNYWLGDGEDGNYKSGAGGVVMSVKDAATWIQTLLLNGKNPKTLEQVIPEELIELVSRGFSVTIPKAAWPELSPVVYGAGQERYSYRGHEIVEHGGATTGFMTQVARFPHENVGIAVFSNDENHGGALHEIIKWYLADIIFGLVPVDWNARLQAQARSAFEQTASKFRPTDPKTPSKPFGSLEGLYSNPAYGELRLCWITSEVLPEPSSECGILNEELSWALPGAGNSSVPTYIAKWDKAWSTHIVLEHFSEDVYNVTLFESRLEVGPEERYWAAVVHEGNAVVAEFAFDGDSISGFGLSGGIWGAGAAVPPRKGKSVRQRSEVWYGYSI</sequence>
<keyword evidence="2" id="KW-0732">Signal</keyword>
<dbReference type="SUPFAM" id="SSF56601">
    <property type="entry name" value="beta-lactamase/transpeptidase-like"/>
    <property type="match status" value="1"/>
</dbReference>
<dbReference type="EMBL" id="KN880442">
    <property type="protein sequence ID" value="KIY72584.1"/>
    <property type="molecule type" value="Genomic_DNA"/>
</dbReference>
<proteinExistence type="inferred from homology"/>
<dbReference type="InterPro" id="IPR001466">
    <property type="entry name" value="Beta-lactam-related"/>
</dbReference>
<dbReference type="OrthoDB" id="5946976at2759"/>
<evidence type="ECO:0000259" key="3">
    <source>
        <dbReference type="Pfam" id="PF00144"/>
    </source>
</evidence>
<dbReference type="InterPro" id="IPR012338">
    <property type="entry name" value="Beta-lactam/transpept-like"/>
</dbReference>
<dbReference type="Pfam" id="PF00144">
    <property type="entry name" value="Beta-lactamase"/>
    <property type="match status" value="1"/>
</dbReference>
<dbReference type="InterPro" id="IPR050491">
    <property type="entry name" value="AmpC-like"/>
</dbReference>
<organism evidence="4 5">
    <name type="scientific">Cylindrobasidium torrendii FP15055 ss-10</name>
    <dbReference type="NCBI Taxonomy" id="1314674"/>
    <lineage>
        <taxon>Eukaryota</taxon>
        <taxon>Fungi</taxon>
        <taxon>Dikarya</taxon>
        <taxon>Basidiomycota</taxon>
        <taxon>Agaricomycotina</taxon>
        <taxon>Agaricomycetes</taxon>
        <taxon>Agaricomycetidae</taxon>
        <taxon>Agaricales</taxon>
        <taxon>Marasmiineae</taxon>
        <taxon>Physalacriaceae</taxon>
        <taxon>Cylindrobasidium</taxon>
    </lineage>
</organism>
<feature type="chain" id="PRO_5002317449" evidence="2">
    <location>
        <begin position="22"/>
        <end position="597"/>
    </location>
</feature>
<comment type="similarity">
    <text evidence="1">Belongs to the peptidase S12 family.</text>
</comment>
<evidence type="ECO:0000256" key="1">
    <source>
        <dbReference type="ARBA" id="ARBA00038215"/>
    </source>
</evidence>
<gene>
    <name evidence="4" type="ORF">CYLTODRAFT_434677</name>
</gene>
<reference evidence="4 5" key="1">
    <citation type="journal article" date="2015" name="Fungal Genet. Biol.">
        <title>Evolution of novel wood decay mechanisms in Agaricales revealed by the genome sequences of Fistulina hepatica and Cylindrobasidium torrendii.</title>
        <authorList>
            <person name="Floudas D."/>
            <person name="Held B.W."/>
            <person name="Riley R."/>
            <person name="Nagy L.G."/>
            <person name="Koehler G."/>
            <person name="Ransdell A.S."/>
            <person name="Younus H."/>
            <person name="Chow J."/>
            <person name="Chiniquy J."/>
            <person name="Lipzen A."/>
            <person name="Tritt A."/>
            <person name="Sun H."/>
            <person name="Haridas S."/>
            <person name="LaButti K."/>
            <person name="Ohm R.A."/>
            <person name="Kues U."/>
            <person name="Blanchette R.A."/>
            <person name="Grigoriev I.V."/>
            <person name="Minto R.E."/>
            <person name="Hibbett D.S."/>
        </authorList>
    </citation>
    <scope>NUCLEOTIDE SEQUENCE [LARGE SCALE GENOMIC DNA]</scope>
    <source>
        <strain evidence="4 5">FP15055 ss-10</strain>
    </source>
</reference>
<accession>A0A0D7BQZ2</accession>
<keyword evidence="5" id="KW-1185">Reference proteome</keyword>
<feature type="signal peptide" evidence="2">
    <location>
        <begin position="1"/>
        <end position="21"/>
    </location>
</feature>
<dbReference type="Gene3D" id="3.40.710.10">
    <property type="entry name" value="DD-peptidase/beta-lactamase superfamily"/>
    <property type="match status" value="1"/>
</dbReference>
<name>A0A0D7BQZ2_9AGAR</name>